<feature type="binding site" evidence="7">
    <location>
        <begin position="87"/>
        <end position="91"/>
    </location>
    <ligand>
        <name>ATP</name>
        <dbReference type="ChEBI" id="CHEBI:30616"/>
    </ligand>
</feature>
<dbReference type="GO" id="GO:0042026">
    <property type="term" value="P:protein refolding"/>
    <property type="evidence" value="ECO:0007669"/>
    <property type="project" value="UniProtKB-UniRule"/>
</dbReference>
<dbReference type="NCBIfam" id="NF009489">
    <property type="entry name" value="PRK12851.1"/>
    <property type="match status" value="1"/>
</dbReference>
<evidence type="ECO:0000256" key="3">
    <source>
        <dbReference type="ARBA" id="ARBA00022741"/>
    </source>
</evidence>
<dbReference type="Pfam" id="PF00118">
    <property type="entry name" value="Cpn60_TCP1"/>
    <property type="match status" value="1"/>
</dbReference>
<dbReference type="InterPro" id="IPR018370">
    <property type="entry name" value="Chaperonin_Cpn60_CS"/>
</dbReference>
<comment type="caution">
    <text evidence="10">The sequence shown here is derived from an EMBL/GenBank/DDBJ whole genome shotgun (WGS) entry which is preliminary data.</text>
</comment>
<dbReference type="STRING" id="160660.BJI67_02965"/>
<dbReference type="InterPro" id="IPR027409">
    <property type="entry name" value="GroEL-like_apical_dom_sf"/>
</dbReference>
<keyword evidence="4 7" id="KW-0067">ATP-binding</keyword>
<dbReference type="InterPro" id="IPR001844">
    <property type="entry name" value="Cpn60/GroEL"/>
</dbReference>
<proteinExistence type="inferred from homology"/>
<dbReference type="SUPFAM" id="SSF52029">
    <property type="entry name" value="GroEL apical domain-like"/>
    <property type="match status" value="1"/>
</dbReference>
<protein>
    <recommendedName>
        <fullName evidence="7">Chaperonin GroEL</fullName>
        <ecNumber evidence="7">5.6.1.7</ecNumber>
    </recommendedName>
    <alternativeName>
        <fullName evidence="7">60 kDa chaperonin</fullName>
    </alternativeName>
    <alternativeName>
        <fullName evidence="7">Chaperonin-60</fullName>
        <shortName evidence="7">Cpn60</shortName>
    </alternativeName>
</protein>
<dbReference type="Gene3D" id="1.10.560.10">
    <property type="entry name" value="GroEL-like equatorial domain"/>
    <property type="match status" value="1"/>
</dbReference>
<reference evidence="10 11" key="1">
    <citation type="journal article" date="2014" name="Genome Announc.">
        <title>Draft Genome Sequence of the Iron-Oxidizing, Acidophilic, and Halotolerant 'Thiobacillus prosperus' Type Strain DSM 5130.</title>
        <authorList>
            <person name="Ossandon F.J."/>
            <person name="Cardenas J.P."/>
            <person name="Corbett M."/>
            <person name="Quatrini R."/>
            <person name="Holmes D.S."/>
            <person name="Watkin E."/>
        </authorList>
    </citation>
    <scope>NUCLEOTIDE SEQUENCE [LARGE SCALE GENOMIC DNA]</scope>
    <source>
        <strain evidence="10 11">DSM 5130</strain>
    </source>
</reference>
<evidence type="ECO:0000256" key="2">
    <source>
        <dbReference type="ARBA" id="ARBA00022490"/>
    </source>
</evidence>
<accession>A0A1A6C507</accession>
<comment type="similarity">
    <text evidence="1 7 8">Belongs to the chaperonin (HSP60) family.</text>
</comment>
<dbReference type="Proteomes" id="UP000029273">
    <property type="component" value="Unassembled WGS sequence"/>
</dbReference>
<dbReference type="GO" id="GO:0005737">
    <property type="term" value="C:cytoplasm"/>
    <property type="evidence" value="ECO:0007669"/>
    <property type="project" value="UniProtKB-SubCell"/>
</dbReference>
<comment type="subcellular location">
    <subcellularLocation>
        <location evidence="7">Cytoplasm</location>
    </subcellularLocation>
</comment>
<dbReference type="PANTHER" id="PTHR45633">
    <property type="entry name" value="60 KDA HEAT SHOCK PROTEIN, MITOCHONDRIAL"/>
    <property type="match status" value="1"/>
</dbReference>
<evidence type="ECO:0000256" key="1">
    <source>
        <dbReference type="ARBA" id="ARBA00006607"/>
    </source>
</evidence>
<feature type="binding site" evidence="7">
    <location>
        <position position="495"/>
    </location>
    <ligand>
        <name>ATP</name>
        <dbReference type="ChEBI" id="CHEBI:30616"/>
    </ligand>
</feature>
<dbReference type="AlphaFoldDB" id="A0A1A6C507"/>
<dbReference type="EC" id="5.6.1.7" evidence="7"/>
<evidence type="ECO:0000313" key="11">
    <source>
        <dbReference type="Proteomes" id="UP000029273"/>
    </source>
</evidence>
<keyword evidence="11" id="KW-1185">Reference proteome</keyword>
<dbReference type="SUPFAM" id="SSF48592">
    <property type="entry name" value="GroEL equatorial domain-like"/>
    <property type="match status" value="1"/>
</dbReference>
<feature type="binding site" evidence="7">
    <location>
        <position position="415"/>
    </location>
    <ligand>
        <name>ATP</name>
        <dbReference type="ChEBI" id="CHEBI:30616"/>
    </ligand>
</feature>
<sequence>MSAKEVKFSDDARSRMVRGVNVLANAVKVTLGPKGRNVVLERSFGAPTVTKDGVSVAKEIELDDKFENMGAQMVKEVSSQTSDVAGDGTTTATVLAQAIVREGMKSVTAGMNPMDLKRGIDKAVAATVDELKKLSKPCTDNKAIAQVGTISANSDASIGNIIAEAMEKVGKEGVITVEEGSGLENDLDVVEGMQFDRGYLSPYFVNNQQSMSAELDDPFILLYDKKISNIRELLPVLEGVAKSGKPLLIIAEDVEGEALATLVVNSIRGIVKVAAVKAPGFGDRRKAMLQDIAVLTGGQVISEEVGLSLEKASLEDLGRAKKVQVTKENTTIIDGVGSGADIKARVEQIRAQIEEASSDYDREKLQERVAKLAGGVAVIKVGAATEMEMKEKKARVEDALHATRAAVEEGVVPGGGTALVRALAGLAALKGDNADQDAGISIARRAMEEPLRQIVANAGEEPSVILNKVREGDGNYGYNAATGEYGDMVEMGILDPTKVTRSALQNAASVAGLIITTEAMVAELPKKDEGGAPAGGDMGGMGGMGGMGMM</sequence>
<feature type="binding site" evidence="7">
    <location>
        <begin position="479"/>
        <end position="481"/>
    </location>
    <ligand>
        <name>ATP</name>
        <dbReference type="ChEBI" id="CHEBI:30616"/>
    </ligand>
</feature>
<dbReference type="NCBIfam" id="NF009488">
    <property type="entry name" value="PRK12850.1"/>
    <property type="match status" value="1"/>
</dbReference>
<dbReference type="PROSITE" id="PS00296">
    <property type="entry name" value="CHAPERONINS_CPN60"/>
    <property type="match status" value="1"/>
</dbReference>
<comment type="function">
    <text evidence="7 9">Together with its co-chaperonin GroES, plays an essential role in assisting protein folding. The GroEL-GroES system forms a nano-cage that allows encapsulation of the non-native substrate proteins and provides a physical environment optimized to promote and accelerate protein folding.</text>
</comment>
<dbReference type="FunFam" id="1.10.560.10:FF:000001">
    <property type="entry name" value="60 kDa chaperonin"/>
    <property type="match status" value="1"/>
</dbReference>
<dbReference type="FunFam" id="3.50.7.10:FF:000001">
    <property type="entry name" value="60 kDa chaperonin"/>
    <property type="match status" value="1"/>
</dbReference>
<dbReference type="GO" id="GO:0140662">
    <property type="term" value="F:ATP-dependent protein folding chaperone"/>
    <property type="evidence" value="ECO:0007669"/>
    <property type="project" value="InterPro"/>
</dbReference>
<keyword evidence="6 7" id="KW-0413">Isomerase</keyword>
<dbReference type="RefSeq" id="WP_038092418.1">
    <property type="nucleotide sequence ID" value="NZ_JQSG02000003.1"/>
</dbReference>
<dbReference type="InterPro" id="IPR027410">
    <property type="entry name" value="TCP-1-like_intermed_sf"/>
</dbReference>
<keyword evidence="5 7" id="KW-0143">Chaperone</keyword>
<dbReference type="Gene3D" id="3.30.260.10">
    <property type="entry name" value="TCP-1-like chaperonin intermediate domain"/>
    <property type="match status" value="1"/>
</dbReference>
<dbReference type="PRINTS" id="PR00298">
    <property type="entry name" value="CHAPERONIN60"/>
</dbReference>
<dbReference type="NCBIfam" id="NF000592">
    <property type="entry name" value="PRK00013.1"/>
    <property type="match status" value="1"/>
</dbReference>
<dbReference type="SUPFAM" id="SSF54849">
    <property type="entry name" value="GroEL-intermediate domain like"/>
    <property type="match status" value="1"/>
</dbReference>
<evidence type="ECO:0000256" key="5">
    <source>
        <dbReference type="ARBA" id="ARBA00023186"/>
    </source>
</evidence>
<gene>
    <name evidence="7" type="primary">groEL</name>
    <name evidence="7" type="synonym">groL</name>
    <name evidence="10" type="ORF">Thpro_021962</name>
</gene>
<evidence type="ECO:0000313" key="10">
    <source>
        <dbReference type="EMBL" id="OBS09634.1"/>
    </source>
</evidence>
<dbReference type="CDD" id="cd03344">
    <property type="entry name" value="GroEL"/>
    <property type="match status" value="1"/>
</dbReference>
<keyword evidence="2 7" id="KW-0963">Cytoplasm</keyword>
<dbReference type="GO" id="GO:0005524">
    <property type="term" value="F:ATP binding"/>
    <property type="evidence" value="ECO:0007669"/>
    <property type="project" value="UniProtKB-UniRule"/>
</dbReference>
<dbReference type="GO" id="GO:0051082">
    <property type="term" value="F:unfolded protein binding"/>
    <property type="evidence" value="ECO:0007669"/>
    <property type="project" value="UniProtKB-UniRule"/>
</dbReference>
<evidence type="ECO:0000256" key="8">
    <source>
        <dbReference type="RuleBase" id="RU000418"/>
    </source>
</evidence>
<dbReference type="EMBL" id="JQSG02000003">
    <property type="protein sequence ID" value="OBS09634.1"/>
    <property type="molecule type" value="Genomic_DNA"/>
</dbReference>
<dbReference type="InterPro" id="IPR002423">
    <property type="entry name" value="Cpn60/GroEL/TCP-1"/>
</dbReference>
<keyword evidence="3 7" id="KW-0547">Nucleotide-binding</keyword>
<dbReference type="NCBIfam" id="NF009487">
    <property type="entry name" value="PRK12849.1"/>
    <property type="match status" value="1"/>
</dbReference>
<name>A0A1A6C507_9GAMM</name>
<evidence type="ECO:0000256" key="4">
    <source>
        <dbReference type="ARBA" id="ARBA00022840"/>
    </source>
</evidence>
<evidence type="ECO:0000256" key="6">
    <source>
        <dbReference type="ARBA" id="ARBA00023235"/>
    </source>
</evidence>
<dbReference type="GO" id="GO:0016853">
    <property type="term" value="F:isomerase activity"/>
    <property type="evidence" value="ECO:0007669"/>
    <property type="project" value="UniProtKB-KW"/>
</dbReference>
<feature type="binding site" evidence="7">
    <location>
        <position position="51"/>
    </location>
    <ligand>
        <name>ATP</name>
        <dbReference type="ChEBI" id="CHEBI:30616"/>
    </ligand>
</feature>
<comment type="subunit">
    <text evidence="7 9">Forms a cylinder of 14 subunits composed of two heptameric rings stacked back-to-back. Interacts with the co-chaperonin GroES.</text>
</comment>
<dbReference type="Gene3D" id="3.50.7.10">
    <property type="entry name" value="GroEL"/>
    <property type="match status" value="1"/>
</dbReference>
<dbReference type="HAMAP" id="MF_00600">
    <property type="entry name" value="CH60"/>
    <property type="match status" value="1"/>
</dbReference>
<dbReference type="OrthoDB" id="9766614at2"/>
<dbReference type="NCBIfam" id="TIGR02348">
    <property type="entry name" value="GroEL"/>
    <property type="match status" value="1"/>
</dbReference>
<evidence type="ECO:0000256" key="7">
    <source>
        <dbReference type="HAMAP-Rule" id="MF_00600"/>
    </source>
</evidence>
<organism evidence="10 11">
    <name type="scientific">Acidihalobacter prosperus</name>
    <dbReference type="NCBI Taxonomy" id="160660"/>
    <lineage>
        <taxon>Bacteria</taxon>
        <taxon>Pseudomonadati</taxon>
        <taxon>Pseudomonadota</taxon>
        <taxon>Gammaproteobacteria</taxon>
        <taxon>Chromatiales</taxon>
        <taxon>Ectothiorhodospiraceae</taxon>
        <taxon>Acidihalobacter</taxon>
    </lineage>
</organism>
<feature type="binding site" evidence="7">
    <location>
        <begin position="30"/>
        <end position="33"/>
    </location>
    <ligand>
        <name>ATP</name>
        <dbReference type="ChEBI" id="CHEBI:30616"/>
    </ligand>
</feature>
<evidence type="ECO:0000256" key="9">
    <source>
        <dbReference type="RuleBase" id="RU000419"/>
    </source>
</evidence>
<dbReference type="InterPro" id="IPR027413">
    <property type="entry name" value="GROEL-like_equatorial_sf"/>
</dbReference>